<evidence type="ECO:0000256" key="1">
    <source>
        <dbReference type="PROSITE-ProRule" id="PRU00649"/>
    </source>
</evidence>
<dbReference type="Pfam" id="PF08711">
    <property type="entry name" value="Med26"/>
    <property type="match status" value="1"/>
</dbReference>
<accession>A0A7J6P455</accession>
<feature type="region of interest" description="Disordered" evidence="3">
    <location>
        <begin position="1"/>
        <end position="40"/>
    </location>
</feature>
<dbReference type="SUPFAM" id="SSF47676">
    <property type="entry name" value="Conserved domain common to transcription factors TFIIS, elongin A, CRSP70"/>
    <property type="match status" value="1"/>
</dbReference>
<sequence length="2102" mass="224758">MATTAAASAAAMSSSSSSTAASTTWPGSLDQPLPPEGGAIASVDSLTVGEPTQRGSGILDAVKFLSSSARRPSHLHVLSQGACVALMEACDTSVSDEKSGKLDTGAPEKALNDLLDKYSELTQEAVDEYRNERDRERGVVRSSESSTKKRPARSTVGGGGAEETTRKRKKMKSDDESSSVTAASTTGDTQRRAAAGRRHSIALLEPADDDSREDDADEHRKKGHHNKSGAKVKVKKKGPTSFKVTDAAQVTRKLVKSMKAECLTVSDRQKALRSIFMGPSPELREAAIANFTSHKGLELMGTWMKEVNKDKSPEVGPMLVYLGCLDRVLMTVDLLRSTSIGKVVTASVKAFTGRSEMVVTNGRRLIEKWKKIACSSGVSPGRPKPPQSTTPSPPRPPRPATPPSTSETFKPVIAAKSSAPPKSPHMPVVASKSSAPVPAQSTTHSLPLPEVTAKPPSPPPSKTDVEAPPAVAWKSPSPPLTLPVGRRPAGADDSVGSPQTGSSDIRGSPMNSPHFSPPPAAQRGPESSLATNTKDNDAEASRGSSSGRRGSTDDLDGLMDLMSPGGKDDDDGKEALVNDITMTIGGGEEETSFGAVPTNIDDDDDMADIMGLMDLPGTNPGDFEEDEMTGPAGSQGDALGGASAGEDGGGASGKRRLMWKKDEELVNMVVFVKNEPLWDTVKAINDARGTHVTYVEHGHTTKFMEQRKKEDAMGGTQLRHQYGHFGSAPATTATSPSRGKRSAASTLLAGLGASSPLLDDAALNSGTDNIAEDVIWLEQLPMVLLPGDCTRIIGQLKSYERQDLADLHGGRAEVFYPPEAGVRVPDSPAEPNPGRSVFLMAPDALENETVEVKLKVKDGKGRKKAAAATPASPRVEQDTGVVVLDDGPEGSPGGLQRPPAVTEASPSSSDDSGSVVQQEQQRNQILAALISASAGGPVADDTKATVPPGSVTGGEEVRFESEFVKLDPALQEAIIKSEQFLKLFQEQPWLMINLTMDSLSRIGEMMELYKEKAKEEAEEEARRKQREVEVQAQQAQMAAEMQAKLGHSPSPGDENASSAAESSPSRSGEGYEKRGWGVTSILTSLKEQVRTHVRSEVAAASHSTPAAAAAAAAAAGWFGNYGRGGKWYPKVGSKGGGKGHHTGGPPSSTGYSEGSQWQGTSGGQGWPGSGQQDSSYHVSEPSTSSSGSTGYAEAGLRYGSSSTDGVGSYNERYTSGKGAGSHHSGGGYGTTVSEGFGKGGKGYGKGSGGYKGGGKGHHTEGAHWQGPNSGGQGWASSGQQDNSYHHVSEPSTSSSCSTEAGLRQYSSSTERVGAYNERYVGAKGAGKGGKGEGKGSGGYKGGGGYGKGWAGGYQGNSAQGWSSRPLPPGARLAVLQRHHRRIVMVFRLESKSKKQLEEEALQALEDARKEANAAKIREMANRMAADAQIRASLDREREEAKEEAMRLEYESGMVEYGKSKRWTVLTKIRQAERERVEWEEFAACTGRPSTRREADIVTYEQWLEADAVEGRLFSVSQYKPGLGMANNEGSTPFTVAPLSPAASATSVPAVLAGYPQCSIERALAVVYFTQFLVEDLHQGYIRALADGDAKKMAWCLGHVEKIRTTVLSRHLDYATGHLFQFIEDLGVSSSHETQATWGQLTDDVFLAFWAFLQPKGFRAKLMDLPQFKMTIELPKSVASSNLGHCLGARVLYTRFDSSYCFAEAVLQSREGHYGRAAIATPADDTDEEESRQSSGEGWIRRDFMGRQPTEPGFGRASLPPRYAIGGVVHVDVVSIPQFRSREKGWLIRALPSSDGPNYTRLPYPSPTGRDTPQPCRVEFRLPDDVVVDKPEVAWRDMESQSWSDEGIGEVEWDPSTRKVNFSAALLAPFAVTANHDSSGCEGIYWRREKSSLTVVTALGLEVRVEIRPAGVHLVAPERDELRHLRTDENGHGIFWSPAVLLTKLRDAGINLMPVDEDAQWLLKPRDVKDPALELLACNDIAELVLMGHDVAGSQHNNALECGKGRVVLRARPNPNALDLDRDDNEKHKEYKVAMVWPDKCALISAVEGSDFDETLRAPTHYSLTMALTGPTATSTDATDADSVKYMDCIAQTLRLTRPLSFG</sequence>
<feature type="compositionally biased region" description="Basic residues" evidence="3">
    <location>
        <begin position="221"/>
        <end position="238"/>
    </location>
</feature>
<dbReference type="GO" id="GO:0008017">
    <property type="term" value="F:microtubule binding"/>
    <property type="evidence" value="ECO:0007669"/>
    <property type="project" value="TreeGrafter"/>
</dbReference>
<dbReference type="PANTHER" id="PTHR20929">
    <property type="entry name" value="LUNG ADENOMA SUSCEPTIBILITY 1-RELATED"/>
    <property type="match status" value="1"/>
</dbReference>
<organism evidence="5 6">
    <name type="scientific">Perkinsus olseni</name>
    <name type="common">Perkinsus atlanticus</name>
    <dbReference type="NCBI Taxonomy" id="32597"/>
    <lineage>
        <taxon>Eukaryota</taxon>
        <taxon>Sar</taxon>
        <taxon>Alveolata</taxon>
        <taxon>Perkinsozoa</taxon>
        <taxon>Perkinsea</taxon>
        <taxon>Perkinsida</taxon>
        <taxon>Perkinsidae</taxon>
        <taxon>Perkinsus</taxon>
    </lineage>
</organism>
<keyword evidence="1" id="KW-0539">Nucleus</keyword>
<name>A0A7J6P455_PEROL</name>
<dbReference type="PANTHER" id="PTHR20929:SF11">
    <property type="entry name" value="DYNEIN AXONEMAL INTERMEDIATE CHAIN 7"/>
    <property type="match status" value="1"/>
</dbReference>
<feature type="compositionally biased region" description="Polar residues" evidence="3">
    <location>
        <begin position="178"/>
        <end position="188"/>
    </location>
</feature>
<feature type="compositionally biased region" description="Gly residues" evidence="3">
    <location>
        <begin position="638"/>
        <end position="652"/>
    </location>
</feature>
<proteinExistence type="predicted"/>
<feature type="compositionally biased region" description="Low complexity" evidence="3">
    <location>
        <begin position="1052"/>
        <end position="1068"/>
    </location>
</feature>
<comment type="caution">
    <text evidence="5">The sequence shown here is derived from an EMBL/GenBank/DDBJ whole genome shotgun (WGS) entry which is preliminary data.</text>
</comment>
<feature type="region of interest" description="Disordered" evidence="3">
    <location>
        <begin position="857"/>
        <end position="919"/>
    </location>
</feature>
<feature type="compositionally biased region" description="Low complexity" evidence="3">
    <location>
        <begin position="1143"/>
        <end position="1159"/>
    </location>
</feature>
<protein>
    <submittedName>
        <fullName evidence="5">Cancer susceptibility candidate 1</fullName>
    </submittedName>
</protein>
<feature type="compositionally biased region" description="Low complexity" evidence="3">
    <location>
        <begin position="1033"/>
        <end position="1043"/>
    </location>
</feature>
<feature type="compositionally biased region" description="Acidic residues" evidence="3">
    <location>
        <begin position="206"/>
        <end position="216"/>
    </location>
</feature>
<feature type="region of interest" description="Disordered" evidence="3">
    <location>
        <begin position="1132"/>
        <end position="1204"/>
    </location>
</feature>
<dbReference type="EMBL" id="JABANP010000089">
    <property type="protein sequence ID" value="KAF4690913.1"/>
    <property type="molecule type" value="Genomic_DNA"/>
</dbReference>
<feature type="region of interest" description="Disordered" evidence="3">
    <location>
        <begin position="1719"/>
        <end position="1744"/>
    </location>
</feature>
<feature type="compositionally biased region" description="Polar residues" evidence="3">
    <location>
        <begin position="431"/>
        <end position="445"/>
    </location>
</feature>
<dbReference type="InterPro" id="IPR035441">
    <property type="entry name" value="TFIIS/LEDGF_dom_sf"/>
</dbReference>
<dbReference type="PROSITE" id="PS51319">
    <property type="entry name" value="TFIIS_N"/>
    <property type="match status" value="1"/>
</dbReference>
<dbReference type="GO" id="GO:0005634">
    <property type="term" value="C:nucleus"/>
    <property type="evidence" value="ECO:0007669"/>
    <property type="project" value="UniProtKB-SubCell"/>
</dbReference>
<feature type="compositionally biased region" description="Pro residues" evidence="3">
    <location>
        <begin position="382"/>
        <end position="402"/>
    </location>
</feature>
<dbReference type="Gene3D" id="1.20.930.10">
    <property type="entry name" value="Conserved domain common to transcription factors TFIIS, elongin A, CRSP70"/>
    <property type="match status" value="1"/>
</dbReference>
<feature type="region of interest" description="Disordered" evidence="3">
    <location>
        <begin position="619"/>
        <end position="653"/>
    </location>
</feature>
<reference evidence="5 6" key="1">
    <citation type="submission" date="2020-04" db="EMBL/GenBank/DDBJ databases">
        <title>Perkinsus olseni comparative genomics.</title>
        <authorList>
            <person name="Bogema D.R."/>
        </authorList>
    </citation>
    <scope>NUCLEOTIDE SEQUENCE [LARGE SCALE GENOMIC DNA]</scope>
    <source>
        <strain evidence="5">00978-12</strain>
    </source>
</reference>
<evidence type="ECO:0000256" key="2">
    <source>
        <dbReference type="SAM" id="Coils"/>
    </source>
</evidence>
<feature type="region of interest" description="Disordered" evidence="3">
    <location>
        <begin position="1033"/>
        <end position="1073"/>
    </location>
</feature>
<feature type="region of interest" description="Disordered" evidence="3">
    <location>
        <begin position="374"/>
        <end position="573"/>
    </location>
</feature>
<dbReference type="GO" id="GO:0005930">
    <property type="term" value="C:axoneme"/>
    <property type="evidence" value="ECO:0007669"/>
    <property type="project" value="TreeGrafter"/>
</dbReference>
<feature type="compositionally biased region" description="Low complexity" evidence="3">
    <location>
        <begin position="1289"/>
        <end position="1299"/>
    </location>
</feature>
<feature type="compositionally biased region" description="Low complexity" evidence="3">
    <location>
        <begin position="905"/>
        <end position="919"/>
    </location>
</feature>
<feature type="region of interest" description="Disordered" evidence="3">
    <location>
        <begin position="1249"/>
        <end position="1304"/>
    </location>
</feature>
<dbReference type="Proteomes" id="UP000541610">
    <property type="component" value="Unassembled WGS sequence"/>
</dbReference>
<evidence type="ECO:0000259" key="4">
    <source>
        <dbReference type="PROSITE" id="PS51319"/>
    </source>
</evidence>
<gene>
    <name evidence="5" type="primary">CASC1</name>
    <name evidence="5" type="ORF">FOZ60_016516</name>
</gene>
<feature type="domain" description="TFIIS N-terminal" evidence="4">
    <location>
        <begin position="298"/>
        <end position="376"/>
    </location>
</feature>
<feature type="region of interest" description="Disordered" evidence="3">
    <location>
        <begin position="128"/>
        <end position="238"/>
    </location>
</feature>
<dbReference type="InterPro" id="IPR017923">
    <property type="entry name" value="TFIIS_N"/>
</dbReference>
<comment type="subcellular location">
    <subcellularLocation>
        <location evidence="1">Nucleus</location>
    </subcellularLocation>
</comment>
<dbReference type="GO" id="GO:0048487">
    <property type="term" value="F:beta-tubulin binding"/>
    <property type="evidence" value="ECO:0007669"/>
    <property type="project" value="TreeGrafter"/>
</dbReference>
<feature type="compositionally biased region" description="Low complexity" evidence="3">
    <location>
        <begin position="1"/>
        <end position="24"/>
    </location>
</feature>
<evidence type="ECO:0000313" key="6">
    <source>
        <dbReference type="Proteomes" id="UP000541610"/>
    </source>
</evidence>
<keyword evidence="2" id="KW-0175">Coiled coil</keyword>
<feature type="compositionally biased region" description="Basic and acidic residues" evidence="3">
    <location>
        <begin position="128"/>
        <end position="139"/>
    </location>
</feature>
<evidence type="ECO:0000256" key="3">
    <source>
        <dbReference type="SAM" id="MobiDB-lite"/>
    </source>
</evidence>
<feature type="coiled-coil region" evidence="2">
    <location>
        <begin position="1393"/>
        <end position="1450"/>
    </location>
</feature>
<dbReference type="OrthoDB" id="297923at2759"/>
<evidence type="ECO:0000313" key="5">
    <source>
        <dbReference type="EMBL" id="KAF4690913.1"/>
    </source>
</evidence>
<dbReference type="InterPro" id="IPR023247">
    <property type="entry name" value="IC97/Dnai7-like"/>
</dbReference>
<feature type="compositionally biased region" description="Polar residues" evidence="3">
    <location>
        <begin position="496"/>
        <end position="514"/>
    </location>
</feature>